<feature type="compositionally biased region" description="Polar residues" evidence="1">
    <location>
        <begin position="775"/>
        <end position="787"/>
    </location>
</feature>
<dbReference type="Proteomes" id="UP001460270">
    <property type="component" value="Unassembled WGS sequence"/>
</dbReference>
<feature type="domain" description="C-type lectin" evidence="2">
    <location>
        <begin position="264"/>
        <end position="361"/>
    </location>
</feature>
<name>A0AAW0P7E5_9GOBI</name>
<dbReference type="AlphaFoldDB" id="A0AAW0P7E5"/>
<feature type="compositionally biased region" description="Polar residues" evidence="1">
    <location>
        <begin position="610"/>
        <end position="624"/>
    </location>
</feature>
<dbReference type="InterPro" id="IPR016186">
    <property type="entry name" value="C-type_lectin-like/link_sf"/>
</dbReference>
<feature type="compositionally biased region" description="Polar residues" evidence="1">
    <location>
        <begin position="577"/>
        <end position="586"/>
    </location>
</feature>
<feature type="domain" description="C-type lectin" evidence="2">
    <location>
        <begin position="204"/>
        <end position="264"/>
    </location>
</feature>
<feature type="compositionally biased region" description="Polar residues" evidence="1">
    <location>
        <begin position="553"/>
        <end position="563"/>
    </location>
</feature>
<evidence type="ECO:0000313" key="3">
    <source>
        <dbReference type="EMBL" id="KAK7912617.1"/>
    </source>
</evidence>
<feature type="compositionally biased region" description="Basic and acidic residues" evidence="1">
    <location>
        <begin position="449"/>
        <end position="461"/>
    </location>
</feature>
<evidence type="ECO:0000256" key="1">
    <source>
        <dbReference type="SAM" id="MobiDB-lite"/>
    </source>
</evidence>
<feature type="compositionally biased region" description="Polar residues" evidence="1">
    <location>
        <begin position="714"/>
        <end position="725"/>
    </location>
</feature>
<comment type="caution">
    <text evidence="3">The sequence shown here is derived from an EMBL/GenBank/DDBJ whole genome shotgun (WGS) entry which is preliminary data.</text>
</comment>
<feature type="region of interest" description="Disordered" evidence="1">
    <location>
        <begin position="96"/>
        <end position="126"/>
    </location>
</feature>
<feature type="compositionally biased region" description="Basic and acidic residues" evidence="1">
    <location>
        <begin position="816"/>
        <end position="841"/>
    </location>
</feature>
<feature type="compositionally biased region" description="Polar residues" evidence="1">
    <location>
        <begin position="859"/>
        <end position="885"/>
    </location>
</feature>
<dbReference type="SMART" id="SM00034">
    <property type="entry name" value="CLECT"/>
    <property type="match status" value="2"/>
</dbReference>
<dbReference type="InterPro" id="IPR016187">
    <property type="entry name" value="CTDL_fold"/>
</dbReference>
<proteinExistence type="predicted"/>
<feature type="region of interest" description="Disordered" evidence="1">
    <location>
        <begin position="1"/>
        <end position="29"/>
    </location>
</feature>
<dbReference type="PROSITE" id="PS50041">
    <property type="entry name" value="C_TYPE_LECTIN_2"/>
    <property type="match status" value="2"/>
</dbReference>
<dbReference type="Gene3D" id="3.10.100.10">
    <property type="entry name" value="Mannose-Binding Protein A, subunit A"/>
    <property type="match status" value="2"/>
</dbReference>
<feature type="compositionally biased region" description="Basic and acidic residues" evidence="1">
    <location>
        <begin position="533"/>
        <end position="545"/>
    </location>
</feature>
<protein>
    <recommendedName>
        <fullName evidence="2">C-type lectin domain-containing protein</fullName>
    </recommendedName>
</protein>
<feature type="compositionally biased region" description="Basic and acidic residues" evidence="1">
    <location>
        <begin position="893"/>
        <end position="910"/>
    </location>
</feature>
<gene>
    <name evidence="3" type="ORF">WMY93_012828</name>
</gene>
<sequence length="1020" mass="114722">MGLKQTTVGPNDRQTKRPSNQTTVGPNDRRAKRLSDQTTMLDQKLLVLLLWTCSGPGQSSVVWKSHWYNSGHRTWQDADKICRRPGLKRQRETTIKHQVHQPQEGLGSGLSVLGGGQGKVSGRPKPWNIRSLVRKEPELVQESVQPSEREGRSLHLQASPRDQTTAERLAPPSLVIDLQYSGSLATVIKESDIKDLDLKKFQAWIGLFKEGSDWRWVDGISTEYNISEVFAPGEPGGGEDCARAVYKNKAFGIGCGAKFFIFCEGGSPYIEFIPVSKTWSDGKQLCEDKGWKYLDFITSYELAQWSSILSEERDHPVWIGLHSDGEAWKWSNGASSDYRKWAGGSDPGPVHGSDSCVVVSSQTKTMSRQLVLLEEKMSWEQALEACGNISSKHKYVLLCSESLRNEASPTKAPKHPRPKIQNIPDQRSKTSPTKDPKHPRPKIQNILDQRSKTSSTKDPKHPRPKIQNILDQRCKTSRTMIQDIPDQRSKTSPTKAPKHPRTMIQDNLDQSSKTSSTKDPKHPRPKLQNIPDQRSKTSSTKDPKHPRPKIQNILDQRSKTSLTKAPKHPRPKIQDIPDQSSKTPSTKAPKHPDQRSKTSSTKAPKHPRPKNQNILDQRSKTSPTKAPKHPRPKLQNILDQRSKTSPTKDPKHPRPKIQNILNQSSKNILDQSSKSSSTKAPKHPRPKIQNILDQSSKTSLTKAPKHPRPKLQNILDQRSKTSSTKAPKHRRPTIQDIPDQSSKTPSTKAPKHPRPRSKTSSTKDPKHPRPKIQNILDQSFKTSSSKAANILDQRSKTSPTKAPKHPRPKLQNILDQRSKTSSTKDPKHPRPKIQDILDQRSKTSSTKAPKHPRAKLQNILDQSSKTSSTKDPNILDQSSKTSSTKAPKHPRPKIPDNRDCQKPDGNQSKETHRRIRSSGSGPGPVQQCVSHMNVVEASDWEPLNLKHISPYRLFSGTARELEYNVGRFQQTNKVWVGLRFLGGSWFWSDGALSLCLFLSVLSLDFTVELWSWTDLQDQTS</sequence>
<organism evidence="3 4">
    <name type="scientific">Mugilogobius chulae</name>
    <name type="common">yellowstripe goby</name>
    <dbReference type="NCBI Taxonomy" id="88201"/>
    <lineage>
        <taxon>Eukaryota</taxon>
        <taxon>Metazoa</taxon>
        <taxon>Chordata</taxon>
        <taxon>Craniata</taxon>
        <taxon>Vertebrata</taxon>
        <taxon>Euteleostomi</taxon>
        <taxon>Actinopterygii</taxon>
        <taxon>Neopterygii</taxon>
        <taxon>Teleostei</taxon>
        <taxon>Neoteleostei</taxon>
        <taxon>Acanthomorphata</taxon>
        <taxon>Gobiaria</taxon>
        <taxon>Gobiiformes</taxon>
        <taxon>Gobioidei</taxon>
        <taxon>Gobiidae</taxon>
        <taxon>Gobionellinae</taxon>
        <taxon>Mugilogobius</taxon>
    </lineage>
</organism>
<dbReference type="PANTHER" id="PTHR45784:SF3">
    <property type="entry name" value="C-TYPE LECTIN DOMAIN FAMILY 4 MEMBER K-LIKE-RELATED"/>
    <property type="match status" value="1"/>
</dbReference>
<feature type="compositionally biased region" description="Gly residues" evidence="1">
    <location>
        <begin position="106"/>
        <end position="119"/>
    </location>
</feature>
<feature type="compositionally biased region" description="Polar residues" evidence="1">
    <location>
        <begin position="691"/>
        <end position="701"/>
    </location>
</feature>
<feature type="compositionally biased region" description="Basic and acidic residues" evidence="1">
    <location>
        <begin position="426"/>
        <end position="438"/>
    </location>
</feature>
<keyword evidence="4" id="KW-1185">Reference proteome</keyword>
<feature type="region of interest" description="Disordered" evidence="1">
    <location>
        <begin position="138"/>
        <end position="168"/>
    </location>
</feature>
<reference evidence="4" key="1">
    <citation type="submission" date="2024-04" db="EMBL/GenBank/DDBJ databases">
        <title>Salinicola lusitanus LLJ914,a marine bacterium isolated from the Okinawa Trough.</title>
        <authorList>
            <person name="Li J."/>
        </authorList>
    </citation>
    <scope>NUCLEOTIDE SEQUENCE [LARGE SCALE GENOMIC DNA]</scope>
</reference>
<evidence type="ECO:0000313" key="4">
    <source>
        <dbReference type="Proteomes" id="UP001460270"/>
    </source>
</evidence>
<feature type="compositionally biased region" description="Basic and acidic residues" evidence="1">
    <location>
        <begin position="640"/>
        <end position="652"/>
    </location>
</feature>
<feature type="region of interest" description="Disordered" evidence="1">
    <location>
        <begin position="407"/>
        <end position="926"/>
    </location>
</feature>
<dbReference type="CDD" id="cd00037">
    <property type="entry name" value="CLECT"/>
    <property type="match status" value="1"/>
</dbReference>
<accession>A0AAW0P7E5</accession>
<evidence type="ECO:0000259" key="2">
    <source>
        <dbReference type="PROSITE" id="PS50041"/>
    </source>
</evidence>
<dbReference type="EMBL" id="JBBPFD010000009">
    <property type="protein sequence ID" value="KAK7912617.1"/>
    <property type="molecule type" value="Genomic_DNA"/>
</dbReference>
<dbReference type="SUPFAM" id="SSF56436">
    <property type="entry name" value="C-type lectin-like"/>
    <property type="match status" value="2"/>
</dbReference>
<dbReference type="Pfam" id="PF00059">
    <property type="entry name" value="Lectin_C"/>
    <property type="match status" value="1"/>
</dbReference>
<dbReference type="InterPro" id="IPR001304">
    <property type="entry name" value="C-type_lectin-like"/>
</dbReference>
<feature type="compositionally biased region" description="Polar residues" evidence="1">
    <location>
        <begin position="659"/>
        <end position="679"/>
    </location>
</feature>
<feature type="compositionally biased region" description="Polar residues" evidence="1">
    <location>
        <begin position="504"/>
        <end position="515"/>
    </location>
</feature>
<feature type="compositionally biased region" description="Polar residues" evidence="1">
    <location>
        <begin position="738"/>
        <end position="747"/>
    </location>
</feature>
<dbReference type="PANTHER" id="PTHR45784">
    <property type="entry name" value="C-TYPE LECTIN DOMAIN FAMILY 20 MEMBER A-RELATED"/>
    <property type="match status" value="1"/>
</dbReference>